<gene>
    <name evidence="12" type="ORF">MNBD_NITROSPINAE04-329</name>
</gene>
<dbReference type="GO" id="GO:0002949">
    <property type="term" value="P:tRNA threonylcarbamoyladenosine modification"/>
    <property type="evidence" value="ECO:0007669"/>
    <property type="project" value="InterPro"/>
</dbReference>
<dbReference type="Gene3D" id="3.40.50.300">
    <property type="entry name" value="P-loop containing nucleotide triphosphate hydrolases"/>
    <property type="match status" value="1"/>
</dbReference>
<organism evidence="12">
    <name type="scientific">hydrothermal vent metagenome</name>
    <dbReference type="NCBI Taxonomy" id="652676"/>
    <lineage>
        <taxon>unclassified sequences</taxon>
        <taxon>metagenomes</taxon>
        <taxon>ecological metagenomes</taxon>
    </lineage>
</organism>
<keyword evidence="6" id="KW-0479">Metal-binding</keyword>
<evidence type="ECO:0000256" key="5">
    <source>
        <dbReference type="ARBA" id="ARBA00022694"/>
    </source>
</evidence>
<dbReference type="GO" id="GO:0005524">
    <property type="term" value="F:ATP binding"/>
    <property type="evidence" value="ECO:0007669"/>
    <property type="project" value="UniProtKB-KW"/>
</dbReference>
<evidence type="ECO:0000313" key="12">
    <source>
        <dbReference type="EMBL" id="VAX19125.1"/>
    </source>
</evidence>
<feature type="region of interest" description="Disordered" evidence="11">
    <location>
        <begin position="1"/>
        <end position="25"/>
    </location>
</feature>
<evidence type="ECO:0000256" key="4">
    <source>
        <dbReference type="ARBA" id="ARBA00022490"/>
    </source>
</evidence>
<comment type="subcellular location">
    <subcellularLocation>
        <location evidence="1">Cytoplasm</location>
    </subcellularLocation>
</comment>
<dbReference type="PANTHER" id="PTHR33540:SF2">
    <property type="entry name" value="TRNA THREONYLCARBAMOYLADENOSINE BIOSYNTHESIS PROTEIN TSAE"/>
    <property type="match status" value="1"/>
</dbReference>
<name>A0A3B1CJV5_9ZZZZ</name>
<dbReference type="SUPFAM" id="SSF52540">
    <property type="entry name" value="P-loop containing nucleoside triphosphate hydrolases"/>
    <property type="match status" value="1"/>
</dbReference>
<protein>
    <recommendedName>
        <fullName evidence="3">tRNA threonylcarbamoyladenosine biosynthesis protein TsaE</fullName>
    </recommendedName>
    <alternativeName>
        <fullName evidence="10">t(6)A37 threonylcarbamoyladenosine biosynthesis protein TsaE</fullName>
    </alternativeName>
</protein>
<evidence type="ECO:0000256" key="7">
    <source>
        <dbReference type="ARBA" id="ARBA00022741"/>
    </source>
</evidence>
<comment type="similarity">
    <text evidence="2">Belongs to the TsaE family.</text>
</comment>
<dbReference type="InterPro" id="IPR003442">
    <property type="entry name" value="T6A_TsaE"/>
</dbReference>
<feature type="compositionally biased region" description="Polar residues" evidence="11">
    <location>
        <begin position="1"/>
        <end position="14"/>
    </location>
</feature>
<reference evidence="12" key="1">
    <citation type="submission" date="2018-06" db="EMBL/GenBank/DDBJ databases">
        <authorList>
            <person name="Zhirakovskaya E."/>
        </authorList>
    </citation>
    <scope>NUCLEOTIDE SEQUENCE</scope>
</reference>
<evidence type="ECO:0000256" key="10">
    <source>
        <dbReference type="ARBA" id="ARBA00032441"/>
    </source>
</evidence>
<dbReference type="InterPro" id="IPR027417">
    <property type="entry name" value="P-loop_NTPase"/>
</dbReference>
<dbReference type="GO" id="GO:0005737">
    <property type="term" value="C:cytoplasm"/>
    <property type="evidence" value="ECO:0007669"/>
    <property type="project" value="UniProtKB-SubCell"/>
</dbReference>
<feature type="compositionally biased region" description="Basic and acidic residues" evidence="11">
    <location>
        <begin position="15"/>
        <end position="25"/>
    </location>
</feature>
<accession>A0A3B1CJV5</accession>
<evidence type="ECO:0000256" key="11">
    <source>
        <dbReference type="SAM" id="MobiDB-lite"/>
    </source>
</evidence>
<proteinExistence type="inferred from homology"/>
<keyword evidence="4" id="KW-0963">Cytoplasm</keyword>
<evidence type="ECO:0000256" key="9">
    <source>
        <dbReference type="ARBA" id="ARBA00022842"/>
    </source>
</evidence>
<dbReference type="NCBIfam" id="TIGR00150">
    <property type="entry name" value="T6A_YjeE"/>
    <property type="match status" value="1"/>
</dbReference>
<keyword evidence="9" id="KW-0460">Magnesium</keyword>
<keyword evidence="7" id="KW-0547">Nucleotide-binding</keyword>
<dbReference type="PANTHER" id="PTHR33540">
    <property type="entry name" value="TRNA THREONYLCARBAMOYLADENOSINE BIOSYNTHESIS PROTEIN TSAE"/>
    <property type="match status" value="1"/>
</dbReference>
<dbReference type="AlphaFoldDB" id="A0A3B1CJV5"/>
<sequence>MAKGTVSTVTTTSPDETRGEGEKLGRTLKPGDIVLLDGDLGCGKTVFTQGIARGLEVDGSTPVRSPTYTIIHEYKGPVRVRHVDLYRIDSADDLDTVGLFDVGYKGVTVIEWADKLKIEADCVKVELKEISGVRREITITDRRIP</sequence>
<evidence type="ECO:0000256" key="8">
    <source>
        <dbReference type="ARBA" id="ARBA00022840"/>
    </source>
</evidence>
<keyword evidence="5" id="KW-0819">tRNA processing</keyword>
<dbReference type="GO" id="GO:0046872">
    <property type="term" value="F:metal ion binding"/>
    <property type="evidence" value="ECO:0007669"/>
    <property type="project" value="UniProtKB-KW"/>
</dbReference>
<evidence type="ECO:0000256" key="6">
    <source>
        <dbReference type="ARBA" id="ARBA00022723"/>
    </source>
</evidence>
<dbReference type="Pfam" id="PF02367">
    <property type="entry name" value="TsaE"/>
    <property type="match status" value="1"/>
</dbReference>
<evidence type="ECO:0000256" key="3">
    <source>
        <dbReference type="ARBA" id="ARBA00019010"/>
    </source>
</evidence>
<dbReference type="EMBL" id="UOGA01000146">
    <property type="protein sequence ID" value="VAX19125.1"/>
    <property type="molecule type" value="Genomic_DNA"/>
</dbReference>
<evidence type="ECO:0000256" key="1">
    <source>
        <dbReference type="ARBA" id="ARBA00004496"/>
    </source>
</evidence>
<evidence type="ECO:0000256" key="2">
    <source>
        <dbReference type="ARBA" id="ARBA00007599"/>
    </source>
</evidence>
<keyword evidence="8" id="KW-0067">ATP-binding</keyword>